<proteinExistence type="predicted"/>
<keyword evidence="3" id="KW-1185">Reference proteome</keyword>
<gene>
    <name evidence="2" type="ORF">SMTD_LOCUS17055</name>
</gene>
<keyword evidence="1" id="KW-0812">Transmembrane</keyword>
<sequence>MKLKFNLFTGKCYFSKKILNKLYYCRLFFIFFLQFQFINVCIFNCLIKMIQ</sequence>
<dbReference type="Proteomes" id="UP000269396">
    <property type="component" value="Unassembled WGS sequence"/>
</dbReference>
<name>A0A3P8G4M7_9TREM</name>
<evidence type="ECO:0000313" key="3">
    <source>
        <dbReference type="Proteomes" id="UP000269396"/>
    </source>
</evidence>
<reference evidence="2 3" key="1">
    <citation type="submission" date="2018-11" db="EMBL/GenBank/DDBJ databases">
        <authorList>
            <consortium name="Pathogen Informatics"/>
        </authorList>
    </citation>
    <scope>NUCLEOTIDE SEQUENCE [LARGE SCALE GENOMIC DNA]</scope>
    <source>
        <strain>Denwood</strain>
        <strain evidence="3">Zambia</strain>
    </source>
</reference>
<keyword evidence="1" id="KW-0472">Membrane</keyword>
<dbReference type="AlphaFoldDB" id="A0A3P8G4M7"/>
<keyword evidence="1" id="KW-1133">Transmembrane helix</keyword>
<dbReference type="EMBL" id="UZAL01038127">
    <property type="protein sequence ID" value="VDP73070.1"/>
    <property type="molecule type" value="Genomic_DNA"/>
</dbReference>
<evidence type="ECO:0000313" key="2">
    <source>
        <dbReference type="EMBL" id="VDP73070.1"/>
    </source>
</evidence>
<organism evidence="2 3">
    <name type="scientific">Schistosoma mattheei</name>
    <dbReference type="NCBI Taxonomy" id="31246"/>
    <lineage>
        <taxon>Eukaryota</taxon>
        <taxon>Metazoa</taxon>
        <taxon>Spiralia</taxon>
        <taxon>Lophotrochozoa</taxon>
        <taxon>Platyhelminthes</taxon>
        <taxon>Trematoda</taxon>
        <taxon>Digenea</taxon>
        <taxon>Strigeidida</taxon>
        <taxon>Schistosomatoidea</taxon>
        <taxon>Schistosomatidae</taxon>
        <taxon>Schistosoma</taxon>
    </lineage>
</organism>
<protein>
    <submittedName>
        <fullName evidence="2">Uncharacterized protein</fullName>
    </submittedName>
</protein>
<feature type="transmembrane region" description="Helical" evidence="1">
    <location>
        <begin position="27"/>
        <end position="47"/>
    </location>
</feature>
<evidence type="ECO:0000256" key="1">
    <source>
        <dbReference type="SAM" id="Phobius"/>
    </source>
</evidence>
<accession>A0A3P8G4M7</accession>